<dbReference type="Gene3D" id="1.20.120.450">
    <property type="entry name" value="dinb family like domain"/>
    <property type="match status" value="1"/>
</dbReference>
<organism evidence="2 3">
    <name type="scientific">Candidatus Amunia macphersoniae</name>
    <dbReference type="NCBI Taxonomy" id="3127014"/>
    <lineage>
        <taxon>Bacteria</taxon>
        <taxon>Bacillati</taxon>
        <taxon>Candidatus Dormiibacterota</taxon>
        <taxon>Candidatus Dormibacteria</taxon>
        <taxon>Candidatus Aeolococcales</taxon>
        <taxon>Candidatus Aeolococcaceae</taxon>
        <taxon>Candidatus Amunia</taxon>
    </lineage>
</organism>
<feature type="domain" description="Mycothiol-dependent maleylpyruvate isomerase metal-binding" evidence="1">
    <location>
        <begin position="25"/>
        <end position="169"/>
    </location>
</feature>
<proteinExistence type="predicted"/>
<accession>A0A934KP21</accession>
<dbReference type="NCBIfam" id="TIGR03083">
    <property type="entry name" value="maleylpyruvate isomerase family mycothiol-dependent enzyme"/>
    <property type="match status" value="1"/>
</dbReference>
<evidence type="ECO:0000259" key="1">
    <source>
        <dbReference type="Pfam" id="PF11716"/>
    </source>
</evidence>
<dbReference type="Proteomes" id="UP000614410">
    <property type="component" value="Unassembled WGS sequence"/>
</dbReference>
<evidence type="ECO:0000313" key="2">
    <source>
        <dbReference type="EMBL" id="MBJ7610473.1"/>
    </source>
</evidence>
<dbReference type="GO" id="GO:0046872">
    <property type="term" value="F:metal ion binding"/>
    <property type="evidence" value="ECO:0007669"/>
    <property type="project" value="InterPro"/>
</dbReference>
<gene>
    <name evidence="2" type="ORF">JF887_13735</name>
</gene>
<dbReference type="InterPro" id="IPR017517">
    <property type="entry name" value="Maleyloyr_isom"/>
</dbReference>
<protein>
    <submittedName>
        <fullName evidence="2">Maleylpyruvate isomerase family mycothiol-dependent enzyme</fullName>
    </submittedName>
</protein>
<dbReference type="SUPFAM" id="SSF109854">
    <property type="entry name" value="DinB/YfiT-like putative metalloenzymes"/>
    <property type="match status" value="1"/>
</dbReference>
<comment type="caution">
    <text evidence="2">The sequence shown here is derived from an EMBL/GenBank/DDBJ whole genome shotgun (WGS) entry which is preliminary data.</text>
</comment>
<dbReference type="AlphaFoldDB" id="A0A934KP21"/>
<name>A0A934KP21_9BACT</name>
<evidence type="ECO:0000313" key="3">
    <source>
        <dbReference type="Proteomes" id="UP000614410"/>
    </source>
</evidence>
<dbReference type="InterPro" id="IPR024344">
    <property type="entry name" value="MDMPI_metal-binding"/>
</dbReference>
<dbReference type="Pfam" id="PF11716">
    <property type="entry name" value="MDMPI_N"/>
    <property type="match status" value="1"/>
</dbReference>
<keyword evidence="2" id="KW-0413">Isomerase</keyword>
<dbReference type="EMBL" id="JAEKNN010000062">
    <property type="protein sequence ID" value="MBJ7610473.1"/>
    <property type="molecule type" value="Genomic_DNA"/>
</dbReference>
<dbReference type="GO" id="GO:0016853">
    <property type="term" value="F:isomerase activity"/>
    <property type="evidence" value="ECO:0007669"/>
    <property type="project" value="UniProtKB-KW"/>
</dbReference>
<dbReference type="InterPro" id="IPR034660">
    <property type="entry name" value="DinB/YfiT-like"/>
</dbReference>
<sequence length="251" mass="27072">MIVSAIAVEAIPPLGHDEAMTLASDEYDRLLGVVDELSDDDWTRPTDCIEWDVKAMLGHVLGMLALQADRTEAMRQIGAAAAVVAQTGGRRLDAMTDLQVREHAHLTPAQLRDALHEAAPRGLAARRGTSPEERDIPYDPQVPGESSWTMGYLFDVIHTRDPWIHRVDVCRATGRAVDVTPEHDGRIVADVVADWSRRHGQPFQLTLTGSAGGTYAAGSGGATLELDAVEFCRVLSGRAPGAGLLATTVFF</sequence>
<reference evidence="2 3" key="1">
    <citation type="submission" date="2020-10" db="EMBL/GenBank/DDBJ databases">
        <title>Ca. Dormibacterota MAGs.</title>
        <authorList>
            <person name="Montgomery K."/>
        </authorList>
    </citation>
    <scope>NUCLEOTIDE SEQUENCE [LARGE SCALE GENOMIC DNA]</scope>
    <source>
        <strain evidence="2">Mitchell_Peninsula_5</strain>
    </source>
</reference>